<dbReference type="SUPFAM" id="SSF46689">
    <property type="entry name" value="Homeodomain-like"/>
    <property type="match status" value="1"/>
</dbReference>
<name>A0A150NCU5_GEOSE</name>
<dbReference type="InterPro" id="IPR009057">
    <property type="entry name" value="Homeodomain-like_sf"/>
</dbReference>
<dbReference type="PATRIC" id="fig|1422.17.peg.2646"/>
<protein>
    <recommendedName>
        <fullName evidence="3">Transposase</fullName>
    </recommendedName>
</protein>
<dbReference type="AlphaFoldDB" id="A0A150NCU5"/>
<evidence type="ECO:0008006" key="3">
    <source>
        <dbReference type="Google" id="ProtNLM"/>
    </source>
</evidence>
<sequence length="40" mass="4892">MFETKQTPKGKTTYSVEFKWRAVQMYIEEGWGYKRICQEL</sequence>
<evidence type="ECO:0000313" key="1">
    <source>
        <dbReference type="EMBL" id="KYD34523.1"/>
    </source>
</evidence>
<proteinExistence type="predicted"/>
<dbReference type="EMBL" id="LQYY01000046">
    <property type="protein sequence ID" value="KYD34523.1"/>
    <property type="molecule type" value="Genomic_DNA"/>
</dbReference>
<organism evidence="1 2">
    <name type="scientific">Geobacillus stearothermophilus</name>
    <name type="common">Bacillus stearothermophilus</name>
    <dbReference type="NCBI Taxonomy" id="1422"/>
    <lineage>
        <taxon>Bacteria</taxon>
        <taxon>Bacillati</taxon>
        <taxon>Bacillota</taxon>
        <taxon>Bacilli</taxon>
        <taxon>Bacillales</taxon>
        <taxon>Anoxybacillaceae</taxon>
        <taxon>Geobacillus</taxon>
    </lineage>
</organism>
<comment type="caution">
    <text evidence="1">The sequence shown here is derived from an EMBL/GenBank/DDBJ whole genome shotgun (WGS) entry which is preliminary data.</text>
</comment>
<dbReference type="Proteomes" id="UP000075517">
    <property type="component" value="Unassembled WGS sequence"/>
</dbReference>
<accession>A0A150NCU5</accession>
<gene>
    <name evidence="1" type="ORF">B4114_2922</name>
</gene>
<evidence type="ECO:0000313" key="2">
    <source>
        <dbReference type="Proteomes" id="UP000075517"/>
    </source>
</evidence>
<reference evidence="1 2" key="1">
    <citation type="submission" date="2016-01" db="EMBL/GenBank/DDBJ databases">
        <title>Draft Genome Sequences of Seven Thermophilic Sporeformers Isolated from Foods.</title>
        <authorList>
            <person name="Berendsen E.M."/>
            <person name="Wells-Bennik M.H."/>
            <person name="Krawcyk A.O."/>
            <person name="De Jong A."/>
            <person name="Holsappel S."/>
            <person name="Eijlander R.T."/>
            <person name="Kuipers O.P."/>
        </authorList>
    </citation>
    <scope>NUCLEOTIDE SEQUENCE [LARGE SCALE GENOMIC DNA]</scope>
    <source>
        <strain evidence="1 2">B4114</strain>
    </source>
</reference>